<accession>A0A8S4DSB6</accession>
<protein>
    <recommendedName>
        <fullName evidence="12">Fucosyltransferase</fullName>
        <ecNumber evidence="12">2.4.1.-</ecNumber>
    </recommendedName>
</protein>
<keyword evidence="8" id="KW-1133">Transmembrane helix</keyword>
<dbReference type="AlphaFoldDB" id="A0A8S4DSB6"/>
<feature type="domain" description="Fucosyltransferase C-terminal" evidence="13">
    <location>
        <begin position="217"/>
        <end position="377"/>
    </location>
</feature>
<name>A0A8S4DSB6_PLUXY</name>
<keyword evidence="4 12" id="KW-0328">Glycosyltransferase</keyword>
<keyword evidence="7" id="KW-0735">Signal-anchor</keyword>
<keyword evidence="16" id="KW-1185">Reference proteome</keyword>
<dbReference type="GO" id="GO:0032580">
    <property type="term" value="C:Golgi cisterna membrane"/>
    <property type="evidence" value="ECO:0007669"/>
    <property type="project" value="UniProtKB-SubCell"/>
</dbReference>
<feature type="domain" description="Fucosyltransferase N-terminal" evidence="14">
    <location>
        <begin position="66"/>
        <end position="179"/>
    </location>
</feature>
<dbReference type="Pfam" id="PF00852">
    <property type="entry name" value="Glyco_transf_10"/>
    <property type="match status" value="2"/>
</dbReference>
<feature type="domain" description="Fucosyltransferase C-terminal" evidence="13">
    <location>
        <begin position="583"/>
        <end position="767"/>
    </location>
</feature>
<comment type="caution">
    <text evidence="15">The sequence shown here is derived from an EMBL/GenBank/DDBJ whole genome shotgun (WGS) entry which is preliminary data.</text>
</comment>
<dbReference type="SUPFAM" id="SSF53756">
    <property type="entry name" value="UDP-Glycosyltransferase/glycogen phosphorylase"/>
    <property type="match status" value="2"/>
</dbReference>
<dbReference type="InterPro" id="IPR038577">
    <property type="entry name" value="GT10-like_C_sf"/>
</dbReference>
<sequence length="776" mass="91021">MTFISNKIVFNVLLLCVPALFLTYYLRATLYLYPESRKYDAELLTTTEKQQPTNPANQSTTQDSQLKYILLWTDPKTVPFEYLGEGQQGFIDRKCPFTNCFVTGDRNYFPNYTQFDVVAFAGPQLNYQANRPLPTFRRPEQIYAFLSLESSHYYPLCDGKYNNYFNMTWTYKLDSDLNWYIVVRDTQNNIIGPNVSMHWMEPKNMTPISEELKTNLQKKSKAAAWFVSNCNSRSNREEYVRQLQSELEKYSLSVDVYGRCGPLKCSTHEAEKCKKMVDDDYYFYLSFENSFDEDYVTEKLLTALNYNAVPIVYGAANYTRFLPNGTYLNAMDLKPADIAAEMNRLIHNLTAYFDYFRWHNHYSVSNRGSHADSDPYCVTALFVTYYLRATLCLYPESRRYEEQLLTTATVEQHQPVNPVNKPTTQDSRLKYILLWTDAETAPFEYLRRPPRGQQGFINRKCPFTNCFVTGDRKYLSDYTQFDVVVFTGPQLNYHANQPLPTHRRPEQIYAFLSLESSHSYPLCHSKYNNYFNMSWTYKLDSDLKGYIVVRDTQNNIIGPNVAMHWMELKDMAPISEELKTKLQKKSKAAAWFVSNCNSRSNREEYVRQLQSELEKYSLSVDVYGRCGPLKCSTRKAEKCKKMVDEDYYFYLSFENSFDEDYVTEKLLTALNYNSVPIVYGAANYTRFLPNGTYLNAMDLKPADIAAEMNRLIHNPTAYFDYFRWHNHYSFSNRGSHTDSDPYCGLCTLLNDEQFVRRRHTIEDFTHWWNGPTRCHR</sequence>
<evidence type="ECO:0000256" key="2">
    <source>
        <dbReference type="ARBA" id="ARBA00004922"/>
    </source>
</evidence>
<dbReference type="InterPro" id="IPR055270">
    <property type="entry name" value="Glyco_tran_10_C"/>
</dbReference>
<dbReference type="Proteomes" id="UP000653454">
    <property type="component" value="Unassembled WGS sequence"/>
</dbReference>
<evidence type="ECO:0000256" key="8">
    <source>
        <dbReference type="ARBA" id="ARBA00022989"/>
    </source>
</evidence>
<evidence type="ECO:0000256" key="11">
    <source>
        <dbReference type="ARBA" id="ARBA00023180"/>
    </source>
</evidence>
<evidence type="ECO:0000313" key="16">
    <source>
        <dbReference type="Proteomes" id="UP000653454"/>
    </source>
</evidence>
<evidence type="ECO:0000259" key="13">
    <source>
        <dbReference type="Pfam" id="PF00852"/>
    </source>
</evidence>
<comment type="subcellular location">
    <subcellularLocation>
        <location evidence="1 12">Golgi apparatus</location>
        <location evidence="1 12">Golgi stack membrane</location>
        <topology evidence="1 12">Single-pass type II membrane protein</topology>
    </subcellularLocation>
</comment>
<dbReference type="Pfam" id="PF17039">
    <property type="entry name" value="Glyco_tran_10_N"/>
    <property type="match status" value="2"/>
</dbReference>
<keyword evidence="6 12" id="KW-0812">Transmembrane</keyword>
<comment type="pathway">
    <text evidence="2">Protein modification; protein glycosylation.</text>
</comment>
<evidence type="ECO:0000256" key="9">
    <source>
        <dbReference type="ARBA" id="ARBA00023034"/>
    </source>
</evidence>
<dbReference type="EMBL" id="CAJHNJ030000008">
    <property type="protein sequence ID" value="CAG9104192.1"/>
    <property type="molecule type" value="Genomic_DNA"/>
</dbReference>
<evidence type="ECO:0000256" key="7">
    <source>
        <dbReference type="ARBA" id="ARBA00022968"/>
    </source>
</evidence>
<evidence type="ECO:0000256" key="12">
    <source>
        <dbReference type="RuleBase" id="RU003832"/>
    </source>
</evidence>
<proteinExistence type="inferred from homology"/>
<dbReference type="Gene3D" id="3.40.50.11660">
    <property type="entry name" value="Glycosyl transferase family 10, C-terminal domain"/>
    <property type="match status" value="2"/>
</dbReference>
<evidence type="ECO:0000256" key="10">
    <source>
        <dbReference type="ARBA" id="ARBA00023136"/>
    </source>
</evidence>
<dbReference type="PANTHER" id="PTHR48438">
    <property type="entry name" value="ALPHA-(1,3)-FUCOSYLTRANSFERASE C-RELATED"/>
    <property type="match status" value="1"/>
</dbReference>
<evidence type="ECO:0000256" key="3">
    <source>
        <dbReference type="ARBA" id="ARBA00008919"/>
    </source>
</evidence>
<comment type="similarity">
    <text evidence="3 12">Belongs to the glycosyltransferase 10 family.</text>
</comment>
<evidence type="ECO:0000313" key="15">
    <source>
        <dbReference type="EMBL" id="CAG9104192.1"/>
    </source>
</evidence>
<keyword evidence="5 12" id="KW-0808">Transferase</keyword>
<evidence type="ECO:0000259" key="14">
    <source>
        <dbReference type="Pfam" id="PF17039"/>
    </source>
</evidence>
<keyword evidence="9 12" id="KW-0333">Golgi apparatus</keyword>
<evidence type="ECO:0000256" key="1">
    <source>
        <dbReference type="ARBA" id="ARBA00004447"/>
    </source>
</evidence>
<dbReference type="InterPro" id="IPR001503">
    <property type="entry name" value="Glyco_trans_10"/>
</dbReference>
<gene>
    <name evidence="15" type="ORF">PLXY2_LOCUS3204</name>
</gene>
<dbReference type="EC" id="2.4.1.-" evidence="12"/>
<organism evidence="15 16">
    <name type="scientific">Plutella xylostella</name>
    <name type="common">Diamondback moth</name>
    <name type="synonym">Plutella maculipennis</name>
    <dbReference type="NCBI Taxonomy" id="51655"/>
    <lineage>
        <taxon>Eukaryota</taxon>
        <taxon>Metazoa</taxon>
        <taxon>Ecdysozoa</taxon>
        <taxon>Arthropoda</taxon>
        <taxon>Hexapoda</taxon>
        <taxon>Insecta</taxon>
        <taxon>Pterygota</taxon>
        <taxon>Neoptera</taxon>
        <taxon>Endopterygota</taxon>
        <taxon>Lepidoptera</taxon>
        <taxon>Glossata</taxon>
        <taxon>Ditrysia</taxon>
        <taxon>Yponomeutoidea</taxon>
        <taxon>Plutellidae</taxon>
        <taxon>Plutella</taxon>
    </lineage>
</organism>
<evidence type="ECO:0000256" key="6">
    <source>
        <dbReference type="ARBA" id="ARBA00022692"/>
    </source>
</evidence>
<feature type="domain" description="Fucosyltransferase N-terminal" evidence="14">
    <location>
        <begin position="429"/>
        <end position="543"/>
    </location>
</feature>
<evidence type="ECO:0000256" key="5">
    <source>
        <dbReference type="ARBA" id="ARBA00022679"/>
    </source>
</evidence>
<dbReference type="InterPro" id="IPR031481">
    <property type="entry name" value="Glyco_tran_10_N"/>
</dbReference>
<reference evidence="15" key="1">
    <citation type="submission" date="2020-11" db="EMBL/GenBank/DDBJ databases">
        <authorList>
            <person name="Whiteford S."/>
        </authorList>
    </citation>
    <scope>NUCLEOTIDE SEQUENCE</scope>
</reference>
<dbReference type="PANTHER" id="PTHR48438:SF1">
    <property type="entry name" value="ALPHA-(1,3)-FUCOSYLTRANSFERASE C-RELATED"/>
    <property type="match status" value="1"/>
</dbReference>
<keyword evidence="11" id="KW-0325">Glycoprotein</keyword>
<keyword evidence="10" id="KW-0472">Membrane</keyword>
<evidence type="ECO:0000256" key="4">
    <source>
        <dbReference type="ARBA" id="ARBA00022676"/>
    </source>
</evidence>
<dbReference type="GO" id="GO:0008417">
    <property type="term" value="F:fucosyltransferase activity"/>
    <property type="evidence" value="ECO:0007669"/>
    <property type="project" value="InterPro"/>
</dbReference>